<reference evidence="1 2" key="1">
    <citation type="submission" date="2017-06" db="EMBL/GenBank/DDBJ databases">
        <authorList>
            <person name="Kim H.J."/>
            <person name="Triplett B.A."/>
        </authorList>
    </citation>
    <scope>NUCLEOTIDE SEQUENCE [LARGE SCALE GENOMIC DNA]</scope>
    <source>
        <strain evidence="1 2">DSM 13116</strain>
    </source>
</reference>
<dbReference type="RefSeq" id="WP_089273200.1">
    <property type="nucleotide sequence ID" value="NZ_FZOC01000002.1"/>
</dbReference>
<dbReference type="Proteomes" id="UP000198324">
    <property type="component" value="Unassembled WGS sequence"/>
</dbReference>
<sequence length="76" mass="8256">MHVDAYADLEKTLPPILSRTEVPKLTGGLISAGRLANLDCEGKGPRRITLGRKVGYTRADFIAWMRSRGGQSEAEG</sequence>
<organism evidence="1 2">
    <name type="scientific">Humidesulfovibrio mexicanus</name>
    <dbReference type="NCBI Taxonomy" id="147047"/>
    <lineage>
        <taxon>Bacteria</taxon>
        <taxon>Pseudomonadati</taxon>
        <taxon>Thermodesulfobacteriota</taxon>
        <taxon>Desulfovibrionia</taxon>
        <taxon>Desulfovibrionales</taxon>
        <taxon>Desulfovibrionaceae</taxon>
        <taxon>Humidesulfovibrio</taxon>
    </lineage>
</organism>
<keyword evidence="2" id="KW-1185">Reference proteome</keyword>
<name>A0A238ZEI8_9BACT</name>
<protein>
    <recommendedName>
        <fullName evidence="3">Transcriptional regulator, AlpA family</fullName>
    </recommendedName>
</protein>
<dbReference type="OrthoDB" id="5422881at2"/>
<gene>
    <name evidence="1" type="ORF">SAMN04488503_1459</name>
</gene>
<accession>A0A238ZEI8</accession>
<evidence type="ECO:0000313" key="1">
    <source>
        <dbReference type="EMBL" id="SNR81502.1"/>
    </source>
</evidence>
<evidence type="ECO:0008006" key="3">
    <source>
        <dbReference type="Google" id="ProtNLM"/>
    </source>
</evidence>
<dbReference type="AlphaFoldDB" id="A0A238ZEI8"/>
<dbReference type="EMBL" id="FZOC01000002">
    <property type="protein sequence ID" value="SNR81502.1"/>
    <property type="molecule type" value="Genomic_DNA"/>
</dbReference>
<evidence type="ECO:0000313" key="2">
    <source>
        <dbReference type="Proteomes" id="UP000198324"/>
    </source>
</evidence>
<proteinExistence type="predicted"/>